<reference evidence="4" key="1">
    <citation type="submission" date="2021-01" db="EMBL/GenBank/DDBJ databases">
        <title>Genomic Encyclopedia of Type Strains, Phase IV (KMG-IV): sequencing the most valuable type-strain genomes for metagenomic binning, comparative biology and taxonomic classification.</title>
        <authorList>
            <person name="Goeker M."/>
        </authorList>
    </citation>
    <scope>NUCLEOTIDE SEQUENCE</scope>
    <source>
        <strain evidence="4">DSM 25523</strain>
    </source>
</reference>
<evidence type="ECO:0000256" key="2">
    <source>
        <dbReference type="SAM" id="SignalP"/>
    </source>
</evidence>
<feature type="region of interest" description="Disordered" evidence="1">
    <location>
        <begin position="25"/>
        <end position="54"/>
    </location>
</feature>
<evidence type="ECO:0000313" key="4">
    <source>
        <dbReference type="EMBL" id="MBM7591603.1"/>
    </source>
</evidence>
<dbReference type="Proteomes" id="UP000717624">
    <property type="component" value="Unassembled WGS sequence"/>
</dbReference>
<gene>
    <name evidence="4" type="ORF">JOD01_003254</name>
</gene>
<evidence type="ECO:0000313" key="5">
    <source>
        <dbReference type="Proteomes" id="UP000717624"/>
    </source>
</evidence>
<sequence>MKNPFAIVLLILLVVLAGCGKQATQPQSSAPAAPAAAEAQPQTAADTPAKPETPATQRAKVAIYFADNNLLELTKEEQEISYTDDVDKYKQVIQLLEKPAVKEHEALWHNFAYHSVAFANGTLTIDASGKNQYNLGSTGEGMAIDALQQTLFQFPEVKEIVILVDGQKADSLAGHVDISQPLTRS</sequence>
<organism evidence="4 5">
    <name type="scientific">Brevibacillus fulvus</name>
    <dbReference type="NCBI Taxonomy" id="1125967"/>
    <lineage>
        <taxon>Bacteria</taxon>
        <taxon>Bacillati</taxon>
        <taxon>Bacillota</taxon>
        <taxon>Bacilli</taxon>
        <taxon>Bacillales</taxon>
        <taxon>Paenibacillaceae</taxon>
        <taxon>Brevibacillus</taxon>
    </lineage>
</organism>
<keyword evidence="5" id="KW-1185">Reference proteome</keyword>
<feature type="compositionally biased region" description="Low complexity" evidence="1">
    <location>
        <begin position="25"/>
        <end position="48"/>
    </location>
</feature>
<protein>
    <submittedName>
        <fullName evidence="4">Spore germination protein GerM</fullName>
    </submittedName>
</protein>
<accession>A0A939BTK5</accession>
<dbReference type="PROSITE" id="PS51257">
    <property type="entry name" value="PROKAR_LIPOPROTEIN"/>
    <property type="match status" value="1"/>
</dbReference>
<dbReference type="EMBL" id="JAFBEB010000013">
    <property type="protein sequence ID" value="MBM7591603.1"/>
    <property type="molecule type" value="Genomic_DNA"/>
</dbReference>
<dbReference type="RefSeq" id="WP_204519302.1">
    <property type="nucleotide sequence ID" value="NZ_BAABIN010000037.1"/>
</dbReference>
<dbReference type="InterPro" id="IPR019606">
    <property type="entry name" value="GerMN"/>
</dbReference>
<proteinExistence type="predicted"/>
<feature type="chain" id="PRO_5038437010" evidence="2">
    <location>
        <begin position="18"/>
        <end position="185"/>
    </location>
</feature>
<feature type="domain" description="GerMN" evidence="3">
    <location>
        <begin position="89"/>
        <end position="173"/>
    </location>
</feature>
<evidence type="ECO:0000259" key="3">
    <source>
        <dbReference type="SMART" id="SM00909"/>
    </source>
</evidence>
<feature type="signal peptide" evidence="2">
    <location>
        <begin position="1"/>
        <end position="17"/>
    </location>
</feature>
<comment type="caution">
    <text evidence="4">The sequence shown here is derived from an EMBL/GenBank/DDBJ whole genome shotgun (WGS) entry which is preliminary data.</text>
</comment>
<name>A0A939BTK5_9BACL</name>
<dbReference type="AlphaFoldDB" id="A0A939BTK5"/>
<evidence type="ECO:0000256" key="1">
    <source>
        <dbReference type="SAM" id="MobiDB-lite"/>
    </source>
</evidence>
<keyword evidence="2" id="KW-0732">Signal</keyword>
<dbReference type="Pfam" id="PF10646">
    <property type="entry name" value="Germane"/>
    <property type="match status" value="1"/>
</dbReference>
<dbReference type="SMART" id="SM00909">
    <property type="entry name" value="Germane"/>
    <property type="match status" value="1"/>
</dbReference>